<gene>
    <name evidence="2" type="ORF">Pcinc_009057</name>
</gene>
<sequence>MAAFLGPIGLQRKPSHAPHPTDTNGEPQAQRSRATQSQNAASLSSSFPASEVGRSCQHHRQVLSHRGRSRQLWRPKMKAGVAFCWQLRRQLRCAGS</sequence>
<feature type="region of interest" description="Disordered" evidence="1">
    <location>
        <begin position="1"/>
        <end position="69"/>
    </location>
</feature>
<organism evidence="2 3">
    <name type="scientific">Petrolisthes cinctipes</name>
    <name type="common">Flat porcelain crab</name>
    <dbReference type="NCBI Taxonomy" id="88211"/>
    <lineage>
        <taxon>Eukaryota</taxon>
        <taxon>Metazoa</taxon>
        <taxon>Ecdysozoa</taxon>
        <taxon>Arthropoda</taxon>
        <taxon>Crustacea</taxon>
        <taxon>Multicrustacea</taxon>
        <taxon>Malacostraca</taxon>
        <taxon>Eumalacostraca</taxon>
        <taxon>Eucarida</taxon>
        <taxon>Decapoda</taxon>
        <taxon>Pleocyemata</taxon>
        <taxon>Anomura</taxon>
        <taxon>Galatheoidea</taxon>
        <taxon>Porcellanidae</taxon>
        <taxon>Petrolisthes</taxon>
    </lineage>
</organism>
<evidence type="ECO:0000313" key="2">
    <source>
        <dbReference type="EMBL" id="KAK3886832.1"/>
    </source>
</evidence>
<dbReference type="EMBL" id="JAWQEG010000668">
    <property type="protein sequence ID" value="KAK3886832.1"/>
    <property type="molecule type" value="Genomic_DNA"/>
</dbReference>
<feature type="compositionally biased region" description="Polar residues" evidence="1">
    <location>
        <begin position="21"/>
        <end position="48"/>
    </location>
</feature>
<evidence type="ECO:0000313" key="3">
    <source>
        <dbReference type="Proteomes" id="UP001286313"/>
    </source>
</evidence>
<feature type="compositionally biased region" description="Basic residues" evidence="1">
    <location>
        <begin position="56"/>
        <end position="69"/>
    </location>
</feature>
<accession>A0AAE1G858</accession>
<name>A0AAE1G858_PETCI</name>
<evidence type="ECO:0000256" key="1">
    <source>
        <dbReference type="SAM" id="MobiDB-lite"/>
    </source>
</evidence>
<dbReference type="Proteomes" id="UP001286313">
    <property type="component" value="Unassembled WGS sequence"/>
</dbReference>
<protein>
    <submittedName>
        <fullName evidence="2">Uncharacterized protein</fullName>
    </submittedName>
</protein>
<keyword evidence="3" id="KW-1185">Reference proteome</keyword>
<comment type="caution">
    <text evidence="2">The sequence shown here is derived from an EMBL/GenBank/DDBJ whole genome shotgun (WGS) entry which is preliminary data.</text>
</comment>
<reference evidence="2" key="1">
    <citation type="submission" date="2023-10" db="EMBL/GenBank/DDBJ databases">
        <title>Genome assemblies of two species of porcelain crab, Petrolisthes cinctipes and Petrolisthes manimaculis (Anomura: Porcellanidae).</title>
        <authorList>
            <person name="Angst P."/>
        </authorList>
    </citation>
    <scope>NUCLEOTIDE SEQUENCE</scope>
    <source>
        <strain evidence="2">PB745_01</strain>
        <tissue evidence="2">Gill</tissue>
    </source>
</reference>
<dbReference type="AlphaFoldDB" id="A0AAE1G858"/>
<proteinExistence type="predicted"/>